<dbReference type="PROSITE" id="PS51194">
    <property type="entry name" value="HELICASE_CTER"/>
    <property type="match status" value="1"/>
</dbReference>
<dbReference type="PANTHER" id="PTHR13710:SF105">
    <property type="entry name" value="ATP-DEPENDENT DNA HELICASE Q1"/>
    <property type="match status" value="1"/>
</dbReference>
<dbReference type="PROSITE" id="PS51192">
    <property type="entry name" value="HELICASE_ATP_BIND_1"/>
    <property type="match status" value="1"/>
</dbReference>
<evidence type="ECO:0000256" key="7">
    <source>
        <dbReference type="ARBA" id="ARBA00034808"/>
    </source>
</evidence>
<organism evidence="10 11">
    <name type="scientific">Schizopora paradoxa</name>
    <dbReference type="NCBI Taxonomy" id="27342"/>
    <lineage>
        <taxon>Eukaryota</taxon>
        <taxon>Fungi</taxon>
        <taxon>Dikarya</taxon>
        <taxon>Basidiomycota</taxon>
        <taxon>Agaricomycotina</taxon>
        <taxon>Agaricomycetes</taxon>
        <taxon>Hymenochaetales</taxon>
        <taxon>Schizoporaceae</taxon>
        <taxon>Schizopora</taxon>
    </lineage>
</organism>
<dbReference type="GO" id="GO:0016787">
    <property type="term" value="F:hydrolase activity"/>
    <property type="evidence" value="ECO:0007669"/>
    <property type="project" value="UniProtKB-KW"/>
</dbReference>
<sequence length="598" mass="67166">MDELLQMHLTLSEYSRNALENLPQSFLEPLTTKQLHLVASSFVALDVAKRGTMAPETFQLKVMLSVLSRRDCVVGAAAGEGKTLAMILPQLLYPDHVVITVSPFVELHKEQAKELNEYGILSIAIDKTTTFTYELSEDLCSGKFKHIIASPEQLSIVPGMITDLGRLLRERTFTRFVKHLNVDEYHIIKVGREASTSEPSYLQGNGKLSDLRKSLGPLVSLAAFSASMAAEVVQEVMTDLMKESNTDIIRPSTNYSHLTYGVIKMIGSFKDFADVRFVIPGELGPSATLEEIPKGIIFTEDLFNTVGMATYLNDSLPETLSSLRPIRHLHLSMSREYVSQTVNEFANPNGKVRILVATRDAAHRINVRNIAFVLSYGVPQTLLDLEQLVDHCRRDGKTPGFAIVMAEPWIYEERDPGAALTNFGSNKMPVSLQRLIERERQGEDMPILDFCRTKDCKRRFLSRFNHDFSALALGHSGAICCDSPEHTTNFEEILRNFFKSELAKDVPLSGPDNEAWLRNIHEEDEVYSGFPVGYILSLKGLESLVTAQPNMFKSSDDLKEHLEETDEWVDDWGEGFLNVIKNYDDELAVEAIRPDQDK</sequence>
<dbReference type="Gene3D" id="3.40.50.300">
    <property type="entry name" value="P-loop containing nucleotide triphosphate hydrolases"/>
    <property type="match status" value="2"/>
</dbReference>
<evidence type="ECO:0000259" key="9">
    <source>
        <dbReference type="PROSITE" id="PS51194"/>
    </source>
</evidence>
<dbReference type="InterPro" id="IPR014001">
    <property type="entry name" value="Helicase_ATP-bd"/>
</dbReference>
<keyword evidence="10" id="KW-0378">Hydrolase</keyword>
<keyword evidence="3" id="KW-0067">ATP-binding</keyword>
<dbReference type="GO" id="GO:0005737">
    <property type="term" value="C:cytoplasm"/>
    <property type="evidence" value="ECO:0007669"/>
    <property type="project" value="TreeGrafter"/>
</dbReference>
<evidence type="ECO:0000259" key="8">
    <source>
        <dbReference type="PROSITE" id="PS51192"/>
    </source>
</evidence>
<evidence type="ECO:0000256" key="6">
    <source>
        <dbReference type="ARBA" id="ARBA00034617"/>
    </source>
</evidence>
<dbReference type="InterPro" id="IPR011545">
    <property type="entry name" value="DEAD/DEAH_box_helicase_dom"/>
</dbReference>
<evidence type="ECO:0000256" key="4">
    <source>
        <dbReference type="ARBA" id="ARBA00023125"/>
    </source>
</evidence>
<protein>
    <recommendedName>
        <fullName evidence="7">DNA 3'-5' helicase</fullName>
        <ecNumber evidence="7">5.6.2.4</ecNumber>
    </recommendedName>
</protein>
<name>A0A0H2S1H8_9AGAM</name>
<evidence type="ECO:0000313" key="10">
    <source>
        <dbReference type="EMBL" id="KLO15618.1"/>
    </source>
</evidence>
<comment type="similarity">
    <text evidence="1">Belongs to the helicase family. RecQ subfamily.</text>
</comment>
<dbReference type="EC" id="5.6.2.4" evidence="7"/>
<dbReference type="Proteomes" id="UP000053477">
    <property type="component" value="Unassembled WGS sequence"/>
</dbReference>
<reference evidence="10 11" key="1">
    <citation type="submission" date="2015-04" db="EMBL/GenBank/DDBJ databases">
        <title>Complete genome sequence of Schizopora paradoxa KUC8140, a cosmopolitan wood degrader in East Asia.</title>
        <authorList>
            <consortium name="DOE Joint Genome Institute"/>
            <person name="Min B."/>
            <person name="Park H."/>
            <person name="Jang Y."/>
            <person name="Kim J.-J."/>
            <person name="Kim K.H."/>
            <person name="Pangilinan J."/>
            <person name="Lipzen A."/>
            <person name="Riley R."/>
            <person name="Grigoriev I.V."/>
            <person name="Spatafora J.W."/>
            <person name="Choi I.-G."/>
        </authorList>
    </citation>
    <scope>NUCLEOTIDE SEQUENCE [LARGE SCALE GENOMIC DNA]</scope>
    <source>
        <strain evidence="10 11">KUC8140</strain>
    </source>
</reference>
<evidence type="ECO:0000256" key="3">
    <source>
        <dbReference type="ARBA" id="ARBA00022840"/>
    </source>
</evidence>
<dbReference type="AlphaFoldDB" id="A0A0H2S1H8"/>
<evidence type="ECO:0000313" key="11">
    <source>
        <dbReference type="Proteomes" id="UP000053477"/>
    </source>
</evidence>
<keyword evidence="4" id="KW-0238">DNA-binding</keyword>
<dbReference type="Pfam" id="PF00271">
    <property type="entry name" value="Helicase_C"/>
    <property type="match status" value="1"/>
</dbReference>
<comment type="catalytic activity">
    <reaction evidence="6">
        <text>Couples ATP hydrolysis with the unwinding of duplex DNA by translocating in the 3'-5' direction.</text>
        <dbReference type="EC" id="5.6.2.4"/>
    </reaction>
</comment>
<keyword evidence="5" id="KW-0413">Isomerase</keyword>
<dbReference type="STRING" id="27342.A0A0H2S1H8"/>
<dbReference type="InterPro" id="IPR027417">
    <property type="entry name" value="P-loop_NTPase"/>
</dbReference>
<feature type="domain" description="Helicase ATP-binding" evidence="8">
    <location>
        <begin position="63"/>
        <end position="246"/>
    </location>
</feature>
<dbReference type="GO" id="GO:0000724">
    <property type="term" value="P:double-strand break repair via homologous recombination"/>
    <property type="evidence" value="ECO:0007669"/>
    <property type="project" value="TreeGrafter"/>
</dbReference>
<evidence type="ECO:0000256" key="5">
    <source>
        <dbReference type="ARBA" id="ARBA00023235"/>
    </source>
</evidence>
<dbReference type="InParanoid" id="A0A0H2S1H8"/>
<keyword evidence="2" id="KW-0547">Nucleotide-binding</keyword>
<feature type="domain" description="Helicase C-terminal" evidence="9">
    <location>
        <begin position="284"/>
        <end position="436"/>
    </location>
</feature>
<dbReference type="SUPFAM" id="SSF52540">
    <property type="entry name" value="P-loop containing nucleoside triphosphate hydrolases"/>
    <property type="match status" value="2"/>
</dbReference>
<proteinExistence type="inferred from homology"/>
<accession>A0A0H2S1H8</accession>
<dbReference type="GO" id="GO:0005524">
    <property type="term" value="F:ATP binding"/>
    <property type="evidence" value="ECO:0007669"/>
    <property type="project" value="UniProtKB-KW"/>
</dbReference>
<dbReference type="InterPro" id="IPR001650">
    <property type="entry name" value="Helicase_C-like"/>
</dbReference>
<dbReference type="PANTHER" id="PTHR13710">
    <property type="entry name" value="DNA HELICASE RECQ FAMILY MEMBER"/>
    <property type="match status" value="1"/>
</dbReference>
<dbReference type="OrthoDB" id="5952536at2759"/>
<gene>
    <name evidence="10" type="ORF">SCHPADRAFT_256684</name>
</gene>
<dbReference type="GO" id="GO:0043138">
    <property type="term" value="F:3'-5' DNA helicase activity"/>
    <property type="evidence" value="ECO:0007669"/>
    <property type="project" value="UniProtKB-EC"/>
</dbReference>
<evidence type="ECO:0000256" key="1">
    <source>
        <dbReference type="ARBA" id="ARBA00005446"/>
    </source>
</evidence>
<dbReference type="Pfam" id="PF00270">
    <property type="entry name" value="DEAD"/>
    <property type="match status" value="1"/>
</dbReference>
<dbReference type="GO" id="GO:0003677">
    <property type="term" value="F:DNA binding"/>
    <property type="evidence" value="ECO:0007669"/>
    <property type="project" value="UniProtKB-KW"/>
</dbReference>
<dbReference type="EMBL" id="KQ085927">
    <property type="protein sequence ID" value="KLO15618.1"/>
    <property type="molecule type" value="Genomic_DNA"/>
</dbReference>
<dbReference type="GO" id="GO:0009378">
    <property type="term" value="F:four-way junction helicase activity"/>
    <property type="evidence" value="ECO:0007669"/>
    <property type="project" value="TreeGrafter"/>
</dbReference>
<keyword evidence="11" id="KW-1185">Reference proteome</keyword>
<dbReference type="GO" id="GO:0005694">
    <property type="term" value="C:chromosome"/>
    <property type="evidence" value="ECO:0007669"/>
    <property type="project" value="TreeGrafter"/>
</dbReference>
<evidence type="ECO:0000256" key="2">
    <source>
        <dbReference type="ARBA" id="ARBA00022741"/>
    </source>
</evidence>